<dbReference type="Proteomes" id="UP001165492">
    <property type="component" value="Unassembled WGS sequence"/>
</dbReference>
<comment type="caution">
    <text evidence="1">The sequence shown here is derived from an EMBL/GenBank/DDBJ whole genome shotgun (WGS) entry which is preliminary data.</text>
</comment>
<accession>A0ABS8I131</accession>
<evidence type="ECO:0008006" key="3">
    <source>
        <dbReference type="Google" id="ProtNLM"/>
    </source>
</evidence>
<evidence type="ECO:0000313" key="1">
    <source>
        <dbReference type="EMBL" id="MCC5468599.1"/>
    </source>
</evidence>
<gene>
    <name evidence="1" type="ORF">LMF89_25000</name>
</gene>
<name>A0ABS8I131_9FIRM</name>
<evidence type="ECO:0000313" key="2">
    <source>
        <dbReference type="Proteomes" id="UP001165492"/>
    </source>
</evidence>
<organism evidence="1 2">
    <name type="scientific">Pelosinus baikalensis</name>
    <dbReference type="NCBI Taxonomy" id="2892015"/>
    <lineage>
        <taxon>Bacteria</taxon>
        <taxon>Bacillati</taxon>
        <taxon>Bacillota</taxon>
        <taxon>Negativicutes</taxon>
        <taxon>Selenomonadales</taxon>
        <taxon>Sporomusaceae</taxon>
        <taxon>Pelosinus</taxon>
    </lineage>
</organism>
<protein>
    <recommendedName>
        <fullName evidence="3">Death domain-containing protein</fullName>
    </recommendedName>
</protein>
<proteinExistence type="predicted"/>
<dbReference type="EMBL" id="JAJHJB010000081">
    <property type="protein sequence ID" value="MCC5468599.1"/>
    <property type="molecule type" value="Genomic_DNA"/>
</dbReference>
<dbReference type="RefSeq" id="WP_229537465.1">
    <property type="nucleotide sequence ID" value="NZ_JAJHJB010000081.1"/>
</dbReference>
<sequence length="156" mass="18342">MIKKRDQFRYAISSDLDESWKKFIIQDFQNELIKYNMDGLGDLFIKSEFRMIPERTVDDVLLATLWKWIEKQRLAINIPQLLDSLKSKMQFLRCERGSLNLDEINQLVRAQSTESITTQIIKEVYLHFSNPSQILSVLGEIKEDILLRSFARELGS</sequence>
<keyword evidence="2" id="KW-1185">Reference proteome</keyword>
<reference evidence="1" key="1">
    <citation type="submission" date="2021-11" db="EMBL/GenBank/DDBJ databases">
        <title>Description of a new species Pelosinus isolated from the bottom sediments of Lake Baikal.</title>
        <authorList>
            <person name="Zakharyuk A."/>
        </authorList>
    </citation>
    <scope>NUCLEOTIDE SEQUENCE</scope>
    <source>
        <strain evidence="1">Bkl1</strain>
    </source>
</reference>